<dbReference type="WBParaSite" id="BXY_0689300.1">
    <property type="protein sequence ID" value="BXY_0689300.1"/>
    <property type="gene ID" value="BXY_0689300"/>
</dbReference>
<dbReference type="AlphaFoldDB" id="A0A1I7S1L5"/>
<protein>
    <submittedName>
        <fullName evidence="2">Uncharacterized protein</fullName>
    </submittedName>
</protein>
<proteinExistence type="predicted"/>
<evidence type="ECO:0000313" key="1">
    <source>
        <dbReference type="Proteomes" id="UP000095284"/>
    </source>
</evidence>
<reference evidence="2" key="1">
    <citation type="submission" date="2016-11" db="UniProtKB">
        <authorList>
            <consortium name="WormBaseParasite"/>
        </authorList>
    </citation>
    <scope>IDENTIFICATION</scope>
</reference>
<evidence type="ECO:0000313" key="2">
    <source>
        <dbReference type="WBParaSite" id="BXY_0689300.1"/>
    </source>
</evidence>
<sequence>MQGAVEAETTQFPPPDPRRFHPPPLVECTGILRDESGAPPAARTECVKRMVTSEGRKTRGSECTVHTKKGDVAKRKRNAIRECAESSAGIEERQEWRVRNASEWEAEKEHSAIERIAALCRQQRSLISVAMGNSSVPAS</sequence>
<accession>A0A1I7S1L5</accession>
<name>A0A1I7S1L5_BURXY</name>
<organism evidence="1 2">
    <name type="scientific">Bursaphelenchus xylophilus</name>
    <name type="common">Pinewood nematode worm</name>
    <name type="synonym">Aphelenchoides xylophilus</name>
    <dbReference type="NCBI Taxonomy" id="6326"/>
    <lineage>
        <taxon>Eukaryota</taxon>
        <taxon>Metazoa</taxon>
        <taxon>Ecdysozoa</taxon>
        <taxon>Nematoda</taxon>
        <taxon>Chromadorea</taxon>
        <taxon>Rhabditida</taxon>
        <taxon>Tylenchina</taxon>
        <taxon>Tylenchomorpha</taxon>
        <taxon>Aphelenchoidea</taxon>
        <taxon>Aphelenchoididae</taxon>
        <taxon>Bursaphelenchus</taxon>
    </lineage>
</organism>
<dbReference type="Proteomes" id="UP000095284">
    <property type="component" value="Unplaced"/>
</dbReference>